<feature type="compositionally biased region" description="Polar residues" evidence="2">
    <location>
        <begin position="208"/>
        <end position="222"/>
    </location>
</feature>
<protein>
    <recommendedName>
        <fullName evidence="3">EF-hand domain-containing protein</fullName>
    </recommendedName>
</protein>
<name>A0A9W7CHH6_9STRA</name>
<accession>A0A9W7CHH6</accession>
<dbReference type="Proteomes" id="UP001165082">
    <property type="component" value="Unassembled WGS sequence"/>
</dbReference>
<proteinExistence type="predicted"/>
<feature type="region of interest" description="Disordered" evidence="2">
    <location>
        <begin position="190"/>
        <end position="313"/>
    </location>
</feature>
<sequence length="313" mass="34515">MVRINQKSEFKEHFSKRVDRPSGEQQTKQWQTRIATEEKATYAGRMSSTPSGMPVSVSRFVSKLRAALLKIVMDKGGTEFSILRHTFLDWDADRSGELALEEFRNAMCTLGVRGSDEEYNAVISHFDVEGDGEMRYEPLVDEVVKGTSHWLCHPSTADVKERRAKGGGEGGDGMNLDLANAVLKNSPGIKKKLGMSARSGGSGSARSNIESMSRQKLLSSARKSARESGRSTGRSTGRSARSGGSAGATAVRLLKEQLEEERTKRERVEKELEELRAIKSRASSKGGKGEGKEEDEELRKFRNFKKQGGLIEP</sequence>
<gene>
    <name evidence="4" type="ORF">TrRE_jg9886</name>
</gene>
<dbReference type="Gene3D" id="1.10.238.10">
    <property type="entry name" value="EF-hand"/>
    <property type="match status" value="1"/>
</dbReference>
<comment type="caution">
    <text evidence="4">The sequence shown here is derived from an EMBL/GenBank/DDBJ whole genome shotgun (WGS) entry which is preliminary data.</text>
</comment>
<feature type="compositionally biased region" description="Basic and acidic residues" evidence="2">
    <location>
        <begin position="1"/>
        <end position="22"/>
    </location>
</feature>
<dbReference type="InterPro" id="IPR011992">
    <property type="entry name" value="EF-hand-dom_pair"/>
</dbReference>
<dbReference type="InterPro" id="IPR018247">
    <property type="entry name" value="EF_Hand_1_Ca_BS"/>
</dbReference>
<feature type="compositionally biased region" description="Low complexity" evidence="2">
    <location>
        <begin position="196"/>
        <end position="207"/>
    </location>
</feature>
<feature type="region of interest" description="Disordered" evidence="2">
    <location>
        <begin position="1"/>
        <end position="28"/>
    </location>
</feature>
<dbReference type="SUPFAM" id="SSF47473">
    <property type="entry name" value="EF-hand"/>
    <property type="match status" value="1"/>
</dbReference>
<evidence type="ECO:0000259" key="3">
    <source>
        <dbReference type="PROSITE" id="PS50222"/>
    </source>
</evidence>
<keyword evidence="1" id="KW-0106">Calcium</keyword>
<dbReference type="PROSITE" id="PS00018">
    <property type="entry name" value="EF_HAND_1"/>
    <property type="match status" value="1"/>
</dbReference>
<organism evidence="4 5">
    <name type="scientific">Triparma retinervis</name>
    <dbReference type="NCBI Taxonomy" id="2557542"/>
    <lineage>
        <taxon>Eukaryota</taxon>
        <taxon>Sar</taxon>
        <taxon>Stramenopiles</taxon>
        <taxon>Ochrophyta</taxon>
        <taxon>Bolidophyceae</taxon>
        <taxon>Parmales</taxon>
        <taxon>Triparmaceae</taxon>
        <taxon>Triparma</taxon>
    </lineage>
</organism>
<reference evidence="4" key="1">
    <citation type="submission" date="2022-07" db="EMBL/GenBank/DDBJ databases">
        <title>Genome analysis of Parmales, a sister group of diatoms, reveals the evolutionary specialization of diatoms from phago-mixotrophs to photoautotrophs.</title>
        <authorList>
            <person name="Ban H."/>
            <person name="Sato S."/>
            <person name="Yoshikawa S."/>
            <person name="Kazumasa Y."/>
            <person name="Nakamura Y."/>
            <person name="Ichinomiya M."/>
            <person name="Saitoh K."/>
            <person name="Sato N."/>
            <person name="Blanc-Mathieu R."/>
            <person name="Endo H."/>
            <person name="Kuwata A."/>
            <person name="Ogata H."/>
        </authorList>
    </citation>
    <scope>NUCLEOTIDE SEQUENCE</scope>
</reference>
<dbReference type="CDD" id="cd00051">
    <property type="entry name" value="EFh"/>
    <property type="match status" value="1"/>
</dbReference>
<feature type="compositionally biased region" description="Basic and acidic residues" evidence="2">
    <location>
        <begin position="253"/>
        <end position="277"/>
    </location>
</feature>
<dbReference type="EMBL" id="BRXZ01000128">
    <property type="protein sequence ID" value="GMI05805.1"/>
    <property type="molecule type" value="Genomic_DNA"/>
</dbReference>
<feature type="compositionally biased region" description="Low complexity" evidence="2">
    <location>
        <begin position="230"/>
        <end position="250"/>
    </location>
</feature>
<dbReference type="PROSITE" id="PS50222">
    <property type="entry name" value="EF_HAND_2"/>
    <property type="match status" value="1"/>
</dbReference>
<dbReference type="InterPro" id="IPR002048">
    <property type="entry name" value="EF_hand_dom"/>
</dbReference>
<dbReference type="GO" id="GO:0005509">
    <property type="term" value="F:calcium ion binding"/>
    <property type="evidence" value="ECO:0007669"/>
    <property type="project" value="InterPro"/>
</dbReference>
<evidence type="ECO:0000313" key="4">
    <source>
        <dbReference type="EMBL" id="GMI05805.1"/>
    </source>
</evidence>
<evidence type="ECO:0000256" key="2">
    <source>
        <dbReference type="SAM" id="MobiDB-lite"/>
    </source>
</evidence>
<dbReference type="AlphaFoldDB" id="A0A9W7CHH6"/>
<keyword evidence="5" id="KW-1185">Reference proteome</keyword>
<dbReference type="OrthoDB" id="186625at2759"/>
<evidence type="ECO:0000256" key="1">
    <source>
        <dbReference type="ARBA" id="ARBA00022837"/>
    </source>
</evidence>
<evidence type="ECO:0000313" key="5">
    <source>
        <dbReference type="Proteomes" id="UP001165082"/>
    </source>
</evidence>
<feature type="domain" description="EF-hand" evidence="3">
    <location>
        <begin position="78"/>
        <end position="113"/>
    </location>
</feature>